<dbReference type="Proteomes" id="UP000033722">
    <property type="component" value="Unassembled WGS sequence"/>
</dbReference>
<dbReference type="EMBL" id="LAOD01000016">
    <property type="protein sequence ID" value="KJV86284.1"/>
    <property type="molecule type" value="Genomic_DNA"/>
</dbReference>
<proteinExistence type="predicted"/>
<comment type="caution">
    <text evidence="1">The sequence shown here is derived from an EMBL/GenBank/DDBJ whole genome shotgun (WGS) entry which is preliminary data.</text>
</comment>
<dbReference type="AlphaFoldDB" id="A0A0F3Q4A2"/>
<sequence>MRLLSIVPVMHSNFFLTLPYNGSCSEIISVKNIKRKSMLSSLEYTKMLSCST</sequence>
<evidence type="ECO:0000313" key="2">
    <source>
        <dbReference type="Proteomes" id="UP000033722"/>
    </source>
</evidence>
<dbReference type="PATRIC" id="fig|1359157.3.peg.518"/>
<evidence type="ECO:0000313" key="1">
    <source>
        <dbReference type="EMBL" id="KJV86284.1"/>
    </source>
</evidence>
<accession>A0A0F3Q4A2</accession>
<organism evidence="1 2">
    <name type="scientific">Anaplasma phagocytophilum str. CRT53-1</name>
    <dbReference type="NCBI Taxonomy" id="1359157"/>
    <lineage>
        <taxon>Bacteria</taxon>
        <taxon>Pseudomonadati</taxon>
        <taxon>Pseudomonadota</taxon>
        <taxon>Alphaproteobacteria</taxon>
        <taxon>Rickettsiales</taxon>
        <taxon>Anaplasmataceae</taxon>
        <taxon>Anaplasma</taxon>
        <taxon>phagocytophilum group</taxon>
    </lineage>
</organism>
<reference evidence="1 2" key="1">
    <citation type="submission" date="2015-01" db="EMBL/GenBank/DDBJ databases">
        <title>Genome Sequencing of Rickettsiales.</title>
        <authorList>
            <person name="Daugherty S.C."/>
            <person name="Su Q."/>
            <person name="Abolude K."/>
            <person name="Beier-Sexton M."/>
            <person name="Carlyon J.A."/>
            <person name="Carter R."/>
            <person name="Day N.P."/>
            <person name="Dumler S.J."/>
            <person name="Dyachenko V."/>
            <person name="Godinez A."/>
            <person name="Kurtti T.J."/>
            <person name="Lichay M."/>
            <person name="Mullins K.E."/>
            <person name="Ott S."/>
            <person name="Pappas-Brown V."/>
            <person name="Paris D.H."/>
            <person name="Patel P."/>
            <person name="Richards A.L."/>
            <person name="Sadzewicz L."/>
            <person name="Sears K."/>
            <person name="Seidman D."/>
            <person name="Sengamalay N."/>
            <person name="Stenos J."/>
            <person name="Tallon L.J."/>
            <person name="Vincent G."/>
            <person name="Fraser C.M."/>
            <person name="Munderloh U."/>
            <person name="Dunning-Hotopp J.C."/>
        </authorList>
    </citation>
    <scope>NUCLEOTIDE SEQUENCE [LARGE SCALE GENOMIC DNA]</scope>
    <source>
        <strain evidence="1 2">CRT53-1</strain>
    </source>
</reference>
<name>A0A0F3Q4A2_ANAPH</name>
<gene>
    <name evidence="1" type="ORF">APHCRT_0808</name>
</gene>
<protein>
    <submittedName>
        <fullName evidence="1">Uncharacterized protein</fullName>
    </submittedName>
</protein>